<keyword evidence="2" id="KW-1133">Transmembrane helix</keyword>
<name>A0A9D1HNR6_9FIRM</name>
<organism evidence="3 4">
    <name type="scientific">Candidatus Fimiplasma intestinipullorum</name>
    <dbReference type="NCBI Taxonomy" id="2840825"/>
    <lineage>
        <taxon>Bacteria</taxon>
        <taxon>Bacillati</taxon>
        <taxon>Bacillota</taxon>
        <taxon>Clostridia</taxon>
        <taxon>Eubacteriales</taxon>
        <taxon>Candidatus Fimiplasma</taxon>
    </lineage>
</organism>
<reference evidence="3" key="2">
    <citation type="journal article" date="2021" name="PeerJ">
        <title>Extensive microbial diversity within the chicken gut microbiome revealed by metagenomics and culture.</title>
        <authorList>
            <person name="Gilroy R."/>
            <person name="Ravi A."/>
            <person name="Getino M."/>
            <person name="Pursley I."/>
            <person name="Horton D.L."/>
            <person name="Alikhan N.F."/>
            <person name="Baker D."/>
            <person name="Gharbi K."/>
            <person name="Hall N."/>
            <person name="Watson M."/>
            <person name="Adriaenssens E.M."/>
            <person name="Foster-Nyarko E."/>
            <person name="Jarju S."/>
            <person name="Secka A."/>
            <person name="Antonio M."/>
            <person name="Oren A."/>
            <person name="Chaudhuri R.R."/>
            <person name="La Ragione R."/>
            <person name="Hildebrand F."/>
            <person name="Pallen M.J."/>
        </authorList>
    </citation>
    <scope>NUCLEOTIDE SEQUENCE</scope>
    <source>
        <strain evidence="3">CHK195-11698</strain>
    </source>
</reference>
<dbReference type="Proteomes" id="UP000824175">
    <property type="component" value="Unassembled WGS sequence"/>
</dbReference>
<keyword evidence="2" id="KW-0812">Transmembrane</keyword>
<feature type="transmembrane region" description="Helical" evidence="2">
    <location>
        <begin position="7"/>
        <end position="28"/>
    </location>
</feature>
<dbReference type="EMBL" id="DVMJ01000058">
    <property type="protein sequence ID" value="HIU13806.1"/>
    <property type="molecule type" value="Genomic_DNA"/>
</dbReference>
<evidence type="ECO:0000313" key="3">
    <source>
        <dbReference type="EMBL" id="HIU13806.1"/>
    </source>
</evidence>
<evidence type="ECO:0000256" key="1">
    <source>
        <dbReference type="SAM" id="MobiDB-lite"/>
    </source>
</evidence>
<proteinExistence type="predicted"/>
<sequence>MRKKLWTALYIFMVVVVYLVGAVSSLMYENGLAWNVAWNWVMKGSSQVMGFIFLAAILSFLYFSILYYAFLDGQLLVLAVMTVLSFASYFIGHYLYFALLGAVGLASLIVALYLEKRQKVPGSKGEEPIEENADQLMPTEGESEEPESSEASLPEDQGANLDELDERELEAKINALFNQSDDFDHDTFEETYLDESDEQDLDFAEDEVTINDLTGEFAALQEDEKNKSEDLS</sequence>
<dbReference type="AlphaFoldDB" id="A0A9D1HNR6"/>
<reference evidence="3" key="1">
    <citation type="submission" date="2020-10" db="EMBL/GenBank/DDBJ databases">
        <authorList>
            <person name="Gilroy R."/>
        </authorList>
    </citation>
    <scope>NUCLEOTIDE SEQUENCE</scope>
    <source>
        <strain evidence="3">CHK195-11698</strain>
    </source>
</reference>
<feature type="transmembrane region" description="Helical" evidence="2">
    <location>
        <begin position="97"/>
        <end position="114"/>
    </location>
</feature>
<keyword evidence="2" id="KW-0472">Membrane</keyword>
<feature type="region of interest" description="Disordered" evidence="1">
    <location>
        <begin position="122"/>
        <end position="165"/>
    </location>
</feature>
<comment type="caution">
    <text evidence="3">The sequence shown here is derived from an EMBL/GenBank/DDBJ whole genome shotgun (WGS) entry which is preliminary data.</text>
</comment>
<protein>
    <submittedName>
        <fullName evidence="3">Uncharacterized protein</fullName>
    </submittedName>
</protein>
<accession>A0A9D1HNR6</accession>
<evidence type="ECO:0000256" key="2">
    <source>
        <dbReference type="SAM" id="Phobius"/>
    </source>
</evidence>
<gene>
    <name evidence="3" type="ORF">IAD15_07020</name>
</gene>
<evidence type="ECO:0000313" key="4">
    <source>
        <dbReference type="Proteomes" id="UP000824175"/>
    </source>
</evidence>
<feature type="transmembrane region" description="Helical" evidence="2">
    <location>
        <begin position="48"/>
        <end position="68"/>
    </location>
</feature>